<feature type="compositionally biased region" description="Basic and acidic residues" evidence="1">
    <location>
        <begin position="24"/>
        <end position="38"/>
    </location>
</feature>
<gene>
    <name evidence="2" type="ORF">ACS15_1505</name>
</gene>
<dbReference type="KEGG" id="rin:ACS15_1505"/>
<evidence type="ECO:0000313" key="3">
    <source>
        <dbReference type="Proteomes" id="UP000077927"/>
    </source>
</evidence>
<dbReference type="Proteomes" id="UP000077927">
    <property type="component" value="Chromosome 1"/>
</dbReference>
<evidence type="ECO:0000256" key="1">
    <source>
        <dbReference type="SAM" id="MobiDB-lite"/>
    </source>
</evidence>
<proteinExistence type="predicted"/>
<organism evidence="2 3">
    <name type="scientific">Ralstonia insidiosa</name>
    <dbReference type="NCBI Taxonomy" id="190721"/>
    <lineage>
        <taxon>Bacteria</taxon>
        <taxon>Pseudomonadati</taxon>
        <taxon>Pseudomonadota</taxon>
        <taxon>Betaproteobacteria</taxon>
        <taxon>Burkholderiales</taxon>
        <taxon>Burkholderiaceae</taxon>
        <taxon>Ralstonia</taxon>
    </lineage>
</organism>
<accession>A0AAC9BEL9</accession>
<feature type="region of interest" description="Disordered" evidence="1">
    <location>
        <begin position="1"/>
        <end position="38"/>
    </location>
</feature>
<sequence length="38" mass="4422">MGELIRGDRRIDETAKPGFRKLHGATEKRIRLTGRRDD</sequence>
<name>A0AAC9BEL9_9RALS</name>
<feature type="compositionally biased region" description="Basic and acidic residues" evidence="1">
    <location>
        <begin position="1"/>
        <end position="15"/>
    </location>
</feature>
<evidence type="ECO:0000313" key="2">
    <source>
        <dbReference type="EMBL" id="ANH71284.1"/>
    </source>
</evidence>
<dbReference type="EMBL" id="CP012605">
    <property type="protein sequence ID" value="ANH71284.1"/>
    <property type="molecule type" value="Genomic_DNA"/>
</dbReference>
<dbReference type="AlphaFoldDB" id="A0AAC9BEL9"/>
<protein>
    <submittedName>
        <fullName evidence="2">Uncharacterized protein</fullName>
    </submittedName>
</protein>
<reference evidence="2 3" key="1">
    <citation type="submission" date="2015-09" db="EMBL/GenBank/DDBJ databases">
        <authorList>
            <person name="Xu Y."/>
            <person name="Nagy A."/>
            <person name="Liu N.T."/>
            <person name="Nou X."/>
        </authorList>
    </citation>
    <scope>NUCLEOTIDE SEQUENCE [LARGE SCALE GENOMIC DNA]</scope>
    <source>
        <strain evidence="2 3">FC1138</strain>
    </source>
</reference>